<dbReference type="SUPFAM" id="SSF55874">
    <property type="entry name" value="ATPase domain of HSP90 chaperone/DNA topoisomerase II/histidine kinase"/>
    <property type="match status" value="1"/>
</dbReference>
<dbReference type="PANTHER" id="PTHR32387">
    <property type="entry name" value="WU:FJ29H11"/>
    <property type="match status" value="1"/>
</dbReference>
<evidence type="ECO:0000313" key="2">
    <source>
        <dbReference type="EMBL" id="RSL81188.1"/>
    </source>
</evidence>
<dbReference type="Proteomes" id="UP000287972">
    <property type="component" value="Unassembled WGS sequence"/>
</dbReference>
<name>A0A428RUG8_9HYPO</name>
<organism evidence="2 3">
    <name type="scientific">Fusarium floridanum</name>
    <dbReference type="NCBI Taxonomy" id="1325733"/>
    <lineage>
        <taxon>Eukaryota</taxon>
        <taxon>Fungi</taxon>
        <taxon>Dikarya</taxon>
        <taxon>Ascomycota</taxon>
        <taxon>Pezizomycotina</taxon>
        <taxon>Sordariomycetes</taxon>
        <taxon>Hypocreomycetidae</taxon>
        <taxon>Hypocreales</taxon>
        <taxon>Nectriaceae</taxon>
        <taxon>Fusarium</taxon>
        <taxon>Fusarium solani species complex</taxon>
    </lineage>
</organism>
<dbReference type="PANTHER" id="PTHR32387:SF0">
    <property type="entry name" value="PROTEIN NO VEIN"/>
    <property type="match status" value="1"/>
</dbReference>
<feature type="region of interest" description="Disordered" evidence="1">
    <location>
        <begin position="1396"/>
        <end position="1418"/>
    </location>
</feature>
<dbReference type="InterPro" id="IPR036890">
    <property type="entry name" value="HATPase_C_sf"/>
</dbReference>
<dbReference type="Gene3D" id="3.30.565.10">
    <property type="entry name" value="Histidine kinase-like ATPase, C-terminal domain"/>
    <property type="match status" value="1"/>
</dbReference>
<proteinExistence type="predicted"/>
<feature type="compositionally biased region" description="Basic and acidic residues" evidence="1">
    <location>
        <begin position="1510"/>
        <end position="1519"/>
    </location>
</feature>
<accession>A0A428RUG8</accession>
<feature type="compositionally biased region" description="Acidic residues" evidence="1">
    <location>
        <begin position="1177"/>
        <end position="1188"/>
    </location>
</feature>
<keyword evidence="3" id="KW-1185">Reference proteome</keyword>
<comment type="caution">
    <text evidence="2">The sequence shown here is derived from an EMBL/GenBank/DDBJ whole genome shotgun (WGS) entry which is preliminary data.</text>
</comment>
<feature type="region of interest" description="Disordered" evidence="1">
    <location>
        <begin position="1168"/>
        <end position="1207"/>
    </location>
</feature>
<evidence type="ECO:0000256" key="1">
    <source>
        <dbReference type="SAM" id="MobiDB-lite"/>
    </source>
</evidence>
<evidence type="ECO:0008006" key="4">
    <source>
        <dbReference type="Google" id="ProtNLM"/>
    </source>
</evidence>
<reference evidence="2 3" key="1">
    <citation type="submission" date="2017-06" db="EMBL/GenBank/DDBJ databases">
        <title>Comparative genomic analysis of Ambrosia Fusariam Clade fungi.</title>
        <authorList>
            <person name="Stajich J.E."/>
            <person name="Carrillo J."/>
            <person name="Kijimoto T."/>
            <person name="Eskalen A."/>
            <person name="O'Donnell K."/>
            <person name="Kasson M."/>
        </authorList>
    </citation>
    <scope>NUCLEOTIDE SEQUENCE [LARGE SCALE GENOMIC DNA]</scope>
    <source>
        <strain evidence="2 3">NRRL62606</strain>
    </source>
</reference>
<dbReference type="EMBL" id="NKCL01000127">
    <property type="protein sequence ID" value="RSL81188.1"/>
    <property type="molecule type" value="Genomic_DNA"/>
</dbReference>
<dbReference type="NCBIfam" id="NF047352">
    <property type="entry name" value="P_loop_sacsin"/>
    <property type="match status" value="1"/>
</dbReference>
<evidence type="ECO:0000313" key="3">
    <source>
        <dbReference type="Proteomes" id="UP000287972"/>
    </source>
</evidence>
<feature type="region of interest" description="Disordered" evidence="1">
    <location>
        <begin position="1465"/>
        <end position="1519"/>
    </location>
</feature>
<gene>
    <name evidence="2" type="ORF">CEP51_006003</name>
</gene>
<protein>
    <recommendedName>
        <fullName evidence="4">Protein NO VEIN C-terminal domain-containing protein</fullName>
    </recommendedName>
</protein>
<dbReference type="InterPro" id="IPR052957">
    <property type="entry name" value="Auxin_embryo_med"/>
</dbReference>
<sequence>MAIQRPANKVAAMLRFELVRRTGLRRPLIIIIVIRMEADFPKSALEAQDHIRQIRRDKGLGDGPDQIGNNGADLESALKILSNDLYQTSTHFLLELIQNADDNSYMAETPTMSISYSPGNLRIDCNERGFSKQNIEAICRICKSTKSGKSKSAGFVGEKGIGFKAVFKVASTVWISSGYYSFRFDRDGHLGMIAPIIDDFPQQTKQKCTSILLELEKDCDEQRIVEEMKSYDDKILLFLRRLRRLDIDYNPGGKDGRFQRTFTRGAQPAENPSMMSLMNNGVAKHYFVWRHTAKDLPFETRRPGITTSEIVLAFPNTGVNGDEPVLPVIEPQNVYSFLPIRNYGFSFLLQADFLLPANREDVHVDSKWNIHLRDQAFEAFMDAVRHMDGLNNSLGHSWVRYAPTTLSQSEFFEKLRDNISHELEYGRSLESMAGHKKQPGNLIMVSEDWRDDDGRPLVMDTNNEDQFLAAKYHDPENEKYLLRLGVKVMSDNVFIDRLIRLLQKCPRSILEEKSNAWHASLARIICQKSLYSRYDTRMSSLPIIPLRGGEWVSRNRDNVYLPSSSESAIPEGITMIIVDDEAAADPDRRKLYELLKVPVVTNYHIKVAIVNTHGSWNFNPNALSPTVLASHAEFIYNNGGWSTSLRSRLWVATYLGCCRKGESTYRPDDDDPYSASRMLPKEPNQTYGFLHPAYFEAELSENKAWIKFLYSVLGIWVIPRVCDLEIVLEKYPSQKSLTMLRDRWQIYKDCVGIKELAEGISSARVKCTGSMTREQIRYTYAPLDHLTKDFGPVAPFIDIPEPEDPRWKPLLKALGVRVEADLDFYLSCLRYAKKSGNGSFELIRRVMHELEECGNSSNLVNPIGKDKLILVPPKTEGGERIWVSQDECFWRGEPWLTQSVGLERLYPDLETFFRTHLNVRNAGVDHLIKEAAAIHTLPQPALPRIQRLFLALDYHVKAHGLSNDQKKALLSTKMFPITNSAMDDTYEYLSSANANDSWLIADRSYFREPFQSLIYVLVFGAEFISKIKHFTTEAHGNTHLSEDLSESYRSRGKYLFRLMGESVENKQQLRRCFSQVQVFTSDKVVQSWQATLNMQRIDSSFAEGTAFLECDYAGDLRIYLRSGYEKEAHPCELAEQLRNFFNIPIEHRDLIMMVLTDREGRLDRLFQERGISPYQEDSPEPGELDGEEGEYRPVQNPAPSKKSRLGLTNGSRFNRLFSHARFSPSFFKQADNASNSLPTYDVAVARATQNALGRPVEIRTFAGAMTLPSVKGALRDLEFTQKTGAVIGTPTGPPRILDRVFGLTKRDSEVGEAIVSDILSIVLDSQYNREKMWTPKGSRGGDRAAFNFTDSTGRFSAFLMRLDGMPGKAKGYTRMTYHLDVKATDSGSFKITQDELDRARKNSVHSEPHPDEAAPSKDVSVLVHISDVRREPKIQFLTDPWDLFEDGQLILENARSYQARLELRPRQNTKEATSSEVGFDAVQFRASAEPVREDPSPEYEDPSPVYQDGKGGHEKKGDA</sequence>
<feature type="compositionally biased region" description="Basic and acidic residues" evidence="1">
    <location>
        <begin position="1396"/>
        <end position="1415"/>
    </location>
</feature>